<protein>
    <submittedName>
        <fullName evidence="1">Uncharacterized protein</fullName>
    </submittedName>
</protein>
<name>A0A367L018_9HYPO</name>
<dbReference type="AlphaFoldDB" id="A0A367L018"/>
<evidence type="ECO:0000313" key="1">
    <source>
        <dbReference type="EMBL" id="RCI07562.1"/>
    </source>
</evidence>
<evidence type="ECO:0000313" key="2">
    <source>
        <dbReference type="Proteomes" id="UP000253664"/>
    </source>
</evidence>
<dbReference type="Proteomes" id="UP000253664">
    <property type="component" value="Unassembled WGS sequence"/>
</dbReference>
<feature type="non-terminal residue" evidence="1">
    <location>
        <position position="67"/>
    </location>
</feature>
<dbReference type="EMBL" id="LKCN02000026">
    <property type="protein sequence ID" value="RCI07562.1"/>
    <property type="molecule type" value="Genomic_DNA"/>
</dbReference>
<reference evidence="1 2" key="1">
    <citation type="journal article" date="2015" name="BMC Genomics">
        <title>Insights from the genome of Ophiocordyceps polyrhachis-furcata to pathogenicity and host specificity in insect fungi.</title>
        <authorList>
            <person name="Wichadakul D."/>
            <person name="Kobmoo N."/>
            <person name="Ingsriswang S."/>
            <person name="Tangphatsornruang S."/>
            <person name="Chantasingh D."/>
            <person name="Luangsa-ard J.J."/>
            <person name="Eurwilaichitr L."/>
        </authorList>
    </citation>
    <scope>NUCLEOTIDE SEQUENCE [LARGE SCALE GENOMIC DNA]</scope>
    <source>
        <strain evidence="1 2">BCC 54312</strain>
    </source>
</reference>
<comment type="caution">
    <text evidence="1">The sequence shown here is derived from an EMBL/GenBank/DDBJ whole genome shotgun (WGS) entry which is preliminary data.</text>
</comment>
<keyword evidence="2" id="KW-1185">Reference proteome</keyword>
<sequence length="67" mass="7694">MRWIPRLVPCLFPSQGMSEYHTPQSSCLFNEPCRGALPAESEWMDGRHSWGCSSIPPCRFVPLPFLR</sequence>
<accession>A0A367L018</accession>
<gene>
    <name evidence="1" type="ORF">L249_1608</name>
</gene>
<organism evidence="1 2">
    <name type="scientific">Ophiocordyceps polyrhachis-furcata BCC 54312</name>
    <dbReference type="NCBI Taxonomy" id="1330021"/>
    <lineage>
        <taxon>Eukaryota</taxon>
        <taxon>Fungi</taxon>
        <taxon>Dikarya</taxon>
        <taxon>Ascomycota</taxon>
        <taxon>Pezizomycotina</taxon>
        <taxon>Sordariomycetes</taxon>
        <taxon>Hypocreomycetidae</taxon>
        <taxon>Hypocreales</taxon>
        <taxon>Ophiocordycipitaceae</taxon>
        <taxon>Ophiocordyceps</taxon>
    </lineage>
</organism>
<proteinExistence type="predicted"/>